<protein>
    <recommendedName>
        <fullName evidence="1">YgjP-like metallopeptidase domain-containing protein</fullName>
    </recommendedName>
</protein>
<dbReference type="PANTHER" id="PTHR30399">
    <property type="entry name" value="UNCHARACTERIZED PROTEIN YGJP"/>
    <property type="match status" value="1"/>
</dbReference>
<name>A0A085TRK4_9RHOB</name>
<dbReference type="PATRIC" id="fig|1317124.6.peg.3715"/>
<dbReference type="PANTHER" id="PTHR30399:SF1">
    <property type="entry name" value="UTP PYROPHOSPHATASE"/>
    <property type="match status" value="1"/>
</dbReference>
<dbReference type="Proteomes" id="UP000028607">
    <property type="component" value="Unassembled WGS sequence"/>
</dbReference>
<reference evidence="3" key="1">
    <citation type="submission" date="2013-04" db="EMBL/GenBank/DDBJ databases">
        <title>Thioclava sp. 13D2W-2 Genome Sequencing.</title>
        <authorList>
            <person name="Lai Q."/>
            <person name="Li G."/>
            <person name="Shao Z."/>
        </authorList>
    </citation>
    <scope>NUCLEOTIDE SEQUENCE [LARGE SCALE GENOMIC DNA]</scope>
    <source>
        <strain evidence="3">13D2W-2</strain>
    </source>
</reference>
<evidence type="ECO:0000313" key="2">
    <source>
        <dbReference type="EMBL" id="KFE33351.1"/>
    </source>
</evidence>
<dbReference type="CDD" id="cd07344">
    <property type="entry name" value="M48_yhfN_like"/>
    <property type="match status" value="1"/>
</dbReference>
<dbReference type="RefSeq" id="WP_081875076.1">
    <property type="nucleotide sequence ID" value="NZ_AQRC01000023.1"/>
</dbReference>
<dbReference type="OrthoDB" id="9795402at2"/>
<accession>A0A085TRK4</accession>
<dbReference type="EMBL" id="AQRC01000023">
    <property type="protein sequence ID" value="KFE33351.1"/>
    <property type="molecule type" value="Genomic_DNA"/>
</dbReference>
<dbReference type="Gene3D" id="3.30.2010.10">
    <property type="entry name" value="Metalloproteases ('zincins'), catalytic domain"/>
    <property type="match status" value="1"/>
</dbReference>
<evidence type="ECO:0000259" key="1">
    <source>
        <dbReference type="Pfam" id="PF01863"/>
    </source>
</evidence>
<gene>
    <name evidence="2" type="ORF">DW2_18489</name>
</gene>
<dbReference type="eggNOG" id="COG1451">
    <property type="taxonomic scope" value="Bacteria"/>
</dbReference>
<organism evidence="2 3">
    <name type="scientific">Thioclava atlantica</name>
    <dbReference type="NCBI Taxonomy" id="1317124"/>
    <lineage>
        <taxon>Bacteria</taxon>
        <taxon>Pseudomonadati</taxon>
        <taxon>Pseudomonadota</taxon>
        <taxon>Alphaproteobacteria</taxon>
        <taxon>Rhodobacterales</taxon>
        <taxon>Paracoccaceae</taxon>
        <taxon>Thioclava</taxon>
    </lineage>
</organism>
<keyword evidence="3" id="KW-1185">Reference proteome</keyword>
<dbReference type="STRING" id="1317124.DW2_18489"/>
<dbReference type="InterPro" id="IPR053136">
    <property type="entry name" value="UTP_pyrophosphatase-like"/>
</dbReference>
<proteinExistence type="predicted"/>
<dbReference type="AlphaFoldDB" id="A0A085TRK4"/>
<sequence length="250" mass="28968">MSKLPMSPIRTGGKPARVSEHQLEIDGLSFDVHRSDRRKTMQITVERSGDLSIVAPSTVPADQLVSFVEEKLIWVHTKVEEKARLQQRAPRKEFVEGEGFLYLGRSHRLRLIDNQLVDLSLKNGRFCLRRGSIHRGRDIFVSWYTRRAQQWFEKQVAGLSNRMGVTVQEVKVQDLGFRWGSFGTDGRVSFHWKAILLPPRIAQYVAVHELAHAHYPDHSATFWIKVEQHLPDWRWRKTWLAENGIQAEGL</sequence>
<feature type="domain" description="YgjP-like metallopeptidase" evidence="1">
    <location>
        <begin position="39"/>
        <end position="242"/>
    </location>
</feature>
<dbReference type="Pfam" id="PF01863">
    <property type="entry name" value="YgjP-like"/>
    <property type="match status" value="1"/>
</dbReference>
<dbReference type="InterPro" id="IPR002725">
    <property type="entry name" value="YgjP-like_metallopeptidase"/>
</dbReference>
<evidence type="ECO:0000313" key="3">
    <source>
        <dbReference type="Proteomes" id="UP000028607"/>
    </source>
</evidence>
<comment type="caution">
    <text evidence="2">The sequence shown here is derived from an EMBL/GenBank/DDBJ whole genome shotgun (WGS) entry which is preliminary data.</text>
</comment>
<reference evidence="2 3" key="2">
    <citation type="journal article" date="2015" name="Antonie Van Leeuwenhoek">
        <title>Thioclava indica sp. nov., isolated from surface seawater of the Indian Ocean.</title>
        <authorList>
            <person name="Liu Y."/>
            <person name="Lai Q."/>
            <person name="Du J."/>
            <person name="Xu H."/>
            <person name="Jiang L."/>
            <person name="Shao Z."/>
        </authorList>
    </citation>
    <scope>NUCLEOTIDE SEQUENCE [LARGE SCALE GENOMIC DNA]</scope>
    <source>
        <strain evidence="2 3">13D2W-2</strain>
    </source>
</reference>